<evidence type="ECO:0000313" key="5">
    <source>
        <dbReference type="Proteomes" id="UP000316639"/>
    </source>
</evidence>
<organism evidence="4 5">
    <name type="scientific">Lentzea tibetensis</name>
    <dbReference type="NCBI Taxonomy" id="2591470"/>
    <lineage>
        <taxon>Bacteria</taxon>
        <taxon>Bacillati</taxon>
        <taxon>Actinomycetota</taxon>
        <taxon>Actinomycetes</taxon>
        <taxon>Pseudonocardiales</taxon>
        <taxon>Pseudonocardiaceae</taxon>
        <taxon>Lentzea</taxon>
    </lineage>
</organism>
<gene>
    <name evidence="4" type="ORF">FKR81_34085</name>
</gene>
<reference evidence="4 5" key="1">
    <citation type="submission" date="2019-07" db="EMBL/GenBank/DDBJ databases">
        <title>Lentzea xizangensis sp. nov., isolated from Qinghai-Tibetan Plateau Soils.</title>
        <authorList>
            <person name="Huang J."/>
        </authorList>
    </citation>
    <scope>NUCLEOTIDE SEQUENCE [LARGE SCALE GENOMIC DNA]</scope>
    <source>
        <strain evidence="4 5">FXJ1.1311</strain>
    </source>
</reference>
<dbReference type="AlphaFoldDB" id="A0A563EJJ3"/>
<dbReference type="RefSeq" id="WP_146358352.1">
    <property type="nucleotide sequence ID" value="NZ_VOBR01000029.1"/>
</dbReference>
<dbReference type="SUPFAM" id="SSF46785">
    <property type="entry name" value="Winged helix' DNA-binding domain"/>
    <property type="match status" value="1"/>
</dbReference>
<keyword evidence="1" id="KW-0808">Transferase</keyword>
<dbReference type="CDD" id="cd04301">
    <property type="entry name" value="NAT_SF"/>
    <property type="match status" value="1"/>
</dbReference>
<dbReference type="SUPFAM" id="SSF55729">
    <property type="entry name" value="Acyl-CoA N-acyltransferases (Nat)"/>
    <property type="match status" value="1"/>
</dbReference>
<dbReference type="InterPro" id="IPR036388">
    <property type="entry name" value="WH-like_DNA-bd_sf"/>
</dbReference>
<dbReference type="Proteomes" id="UP000316639">
    <property type="component" value="Unassembled WGS sequence"/>
</dbReference>
<dbReference type="EMBL" id="VOBR01000029">
    <property type="protein sequence ID" value="TWP46843.1"/>
    <property type="molecule type" value="Genomic_DNA"/>
</dbReference>
<accession>A0A563EJJ3</accession>
<dbReference type="Pfam" id="PF01047">
    <property type="entry name" value="MarR"/>
    <property type="match status" value="1"/>
</dbReference>
<dbReference type="PROSITE" id="PS50995">
    <property type="entry name" value="HTH_MARR_2"/>
    <property type="match status" value="1"/>
</dbReference>
<feature type="domain" description="N-acetyltransferase" evidence="3">
    <location>
        <begin position="140"/>
        <end position="293"/>
    </location>
</feature>
<proteinExistence type="predicted"/>
<keyword evidence="5" id="KW-1185">Reference proteome</keyword>
<evidence type="ECO:0000259" key="2">
    <source>
        <dbReference type="PROSITE" id="PS50995"/>
    </source>
</evidence>
<dbReference type="OrthoDB" id="273614at2"/>
<dbReference type="Gene3D" id="3.40.630.30">
    <property type="match status" value="1"/>
</dbReference>
<dbReference type="SMART" id="SM00347">
    <property type="entry name" value="HTH_MARR"/>
    <property type="match status" value="1"/>
</dbReference>
<dbReference type="InterPro" id="IPR050769">
    <property type="entry name" value="NAT_camello-type"/>
</dbReference>
<dbReference type="PANTHER" id="PTHR13947:SF37">
    <property type="entry name" value="LD18367P"/>
    <property type="match status" value="1"/>
</dbReference>
<dbReference type="GO" id="GO:0008080">
    <property type="term" value="F:N-acetyltransferase activity"/>
    <property type="evidence" value="ECO:0007669"/>
    <property type="project" value="InterPro"/>
</dbReference>
<evidence type="ECO:0000259" key="3">
    <source>
        <dbReference type="PROSITE" id="PS51186"/>
    </source>
</evidence>
<dbReference type="GO" id="GO:0003700">
    <property type="term" value="F:DNA-binding transcription factor activity"/>
    <property type="evidence" value="ECO:0007669"/>
    <property type="project" value="InterPro"/>
</dbReference>
<evidence type="ECO:0000256" key="1">
    <source>
        <dbReference type="ARBA" id="ARBA00022679"/>
    </source>
</evidence>
<dbReference type="InterPro" id="IPR000835">
    <property type="entry name" value="HTH_MarR-typ"/>
</dbReference>
<comment type="caution">
    <text evidence="4">The sequence shown here is derived from an EMBL/GenBank/DDBJ whole genome shotgun (WGS) entry which is preliminary data.</text>
</comment>
<dbReference type="InterPro" id="IPR016181">
    <property type="entry name" value="Acyl_CoA_acyltransferase"/>
</dbReference>
<dbReference type="Gene3D" id="1.10.10.10">
    <property type="entry name" value="Winged helix-like DNA-binding domain superfamily/Winged helix DNA-binding domain"/>
    <property type="match status" value="1"/>
</dbReference>
<sequence>MTVAEVRAFNRFYTGVIGLLDRGYLDSSYSLTEVRVLYELAHTECAEVVDLRRDLGLDAGYLSRMLARFERSGLVARETSPADARRQVVRLTEAGRDAFAVLDARSDEEISALLEPVADPRRLVDAMATIRRLLAGKREVTLRGLRPGDLGWVVHRHGARYAEEHGYDVSFEQLTARIVADFGQPGEAAWIAEVDGEPVGSIFCCHVDERTAKLRLLLVEPSARGLGVGTRLVDRCLAHAKEAGYERIELWTVAGLDAARRIYERAGFELVAEEPQELFGLKVVGQSWARALS</sequence>
<dbReference type="InterPro" id="IPR036390">
    <property type="entry name" value="WH_DNA-bd_sf"/>
</dbReference>
<protein>
    <submittedName>
        <fullName evidence="4">MarR family transcriptional regulator</fullName>
    </submittedName>
</protein>
<dbReference type="InterPro" id="IPR000182">
    <property type="entry name" value="GNAT_dom"/>
</dbReference>
<dbReference type="Pfam" id="PF00583">
    <property type="entry name" value="Acetyltransf_1"/>
    <property type="match status" value="1"/>
</dbReference>
<name>A0A563EJJ3_9PSEU</name>
<dbReference type="PROSITE" id="PS51186">
    <property type="entry name" value="GNAT"/>
    <property type="match status" value="1"/>
</dbReference>
<feature type="domain" description="HTH marR-type" evidence="2">
    <location>
        <begin position="1"/>
        <end position="135"/>
    </location>
</feature>
<dbReference type="PANTHER" id="PTHR13947">
    <property type="entry name" value="GNAT FAMILY N-ACETYLTRANSFERASE"/>
    <property type="match status" value="1"/>
</dbReference>
<evidence type="ECO:0000313" key="4">
    <source>
        <dbReference type="EMBL" id="TWP46843.1"/>
    </source>
</evidence>